<evidence type="ECO:0000313" key="2">
    <source>
        <dbReference type="Proteomes" id="UP000075881"/>
    </source>
</evidence>
<accession>A0A182K4Q7</accession>
<dbReference type="EnsemblMetazoa" id="ACHR005742-RA">
    <property type="protein sequence ID" value="ACHR005742-PA"/>
    <property type="gene ID" value="ACHR005742"/>
</dbReference>
<reference evidence="2" key="1">
    <citation type="submission" date="2013-03" db="EMBL/GenBank/DDBJ databases">
        <title>The Genome Sequence of Anopheles christyi ACHKN1017.</title>
        <authorList>
            <consortium name="The Broad Institute Genomics Platform"/>
            <person name="Neafsey D.E."/>
            <person name="Besansky N."/>
            <person name="Walker B."/>
            <person name="Young S.K."/>
            <person name="Zeng Q."/>
            <person name="Gargeya S."/>
            <person name="Fitzgerald M."/>
            <person name="Haas B."/>
            <person name="Abouelleil A."/>
            <person name="Allen A.W."/>
            <person name="Alvarado L."/>
            <person name="Arachchi H.M."/>
            <person name="Berlin A.M."/>
            <person name="Chapman S.B."/>
            <person name="Gainer-Dewar J."/>
            <person name="Goldberg J."/>
            <person name="Griggs A."/>
            <person name="Gujja S."/>
            <person name="Hansen M."/>
            <person name="Howarth C."/>
            <person name="Imamovic A."/>
            <person name="Ireland A."/>
            <person name="Larimer J."/>
            <person name="McCowan C."/>
            <person name="Murphy C."/>
            <person name="Pearson M."/>
            <person name="Poon T.W."/>
            <person name="Priest M."/>
            <person name="Roberts A."/>
            <person name="Saif S."/>
            <person name="Shea T."/>
            <person name="Sisk P."/>
            <person name="Sykes S."/>
            <person name="Wortman J."/>
            <person name="Nusbaum C."/>
            <person name="Birren B."/>
        </authorList>
    </citation>
    <scope>NUCLEOTIDE SEQUENCE [LARGE SCALE GENOMIC DNA]</scope>
    <source>
        <strain evidence="2">ACHKN1017</strain>
    </source>
</reference>
<dbReference type="Proteomes" id="UP000075881">
    <property type="component" value="Unassembled WGS sequence"/>
</dbReference>
<reference evidence="1" key="2">
    <citation type="submission" date="2020-05" db="UniProtKB">
        <authorList>
            <consortium name="EnsemblMetazoa"/>
        </authorList>
    </citation>
    <scope>IDENTIFICATION</scope>
    <source>
        <strain evidence="1">ACHKN1017</strain>
    </source>
</reference>
<dbReference type="VEuPathDB" id="VectorBase:ACHR005742"/>
<sequence length="337" mass="37087">MKHVCTVLQTNSSQWEHGGSQLQLLSFTPNSRNQYGFSSPLAADIQLVRADLIKSWNDQPRALPQQTTPSLKVAFVPRISQQSSVVPPSPQHQYQPHHQTTGTIFRQGSILPPTGVLPPSTLTRTVVIGGSKTYSDPSVHRFAPVHRVVPIQRVTVVPENSYQQQSRTRPTNFYYPAGGSIPSHRTNPLVPVPRTVVHPAAAAAPVASNLPFTTLRLQQNRPTEGLPVSHRQTVQQVPVAASNRDISYAPPLQLLRRSDDALPEALTSTSAVPRKLKTTTVLQVVPALSFYLNDVQEKRAFDEAVRKGLFDERRRNGQVYTSYDVPLGSVGHLGAAY</sequence>
<protein>
    <submittedName>
        <fullName evidence="1">Uncharacterized protein</fullName>
    </submittedName>
</protein>
<evidence type="ECO:0000313" key="1">
    <source>
        <dbReference type="EnsemblMetazoa" id="ACHR005742-PA"/>
    </source>
</evidence>
<proteinExistence type="predicted"/>
<dbReference type="STRING" id="43041.A0A182K4Q7"/>
<organism evidence="1 2">
    <name type="scientific">Anopheles christyi</name>
    <dbReference type="NCBI Taxonomy" id="43041"/>
    <lineage>
        <taxon>Eukaryota</taxon>
        <taxon>Metazoa</taxon>
        <taxon>Ecdysozoa</taxon>
        <taxon>Arthropoda</taxon>
        <taxon>Hexapoda</taxon>
        <taxon>Insecta</taxon>
        <taxon>Pterygota</taxon>
        <taxon>Neoptera</taxon>
        <taxon>Endopterygota</taxon>
        <taxon>Diptera</taxon>
        <taxon>Nematocera</taxon>
        <taxon>Culicoidea</taxon>
        <taxon>Culicidae</taxon>
        <taxon>Anophelinae</taxon>
        <taxon>Anopheles</taxon>
    </lineage>
</organism>
<keyword evidence="2" id="KW-1185">Reference proteome</keyword>
<name>A0A182K4Q7_9DIPT</name>
<dbReference type="AlphaFoldDB" id="A0A182K4Q7"/>